<gene>
    <name evidence="1" type="ORF">AM571_CH02476</name>
</gene>
<reference evidence="1 2" key="1">
    <citation type="submission" date="2016-09" db="EMBL/GenBank/DDBJ databases">
        <title>The complete genome sequences of Rhizobium gallicum, symbiovars gallicum and phaseoli, symbionts associated to common bean (Phaseolus vulgaris).</title>
        <authorList>
            <person name="Bustos P."/>
            <person name="Santamaria R.I."/>
            <person name="Perez-Carrascal O.M."/>
            <person name="Juarez S."/>
            <person name="Lozano L."/>
            <person name="Martinez-Flores I."/>
            <person name="Martinez-Romero E."/>
            <person name="Cevallos M."/>
            <person name="Romero D."/>
            <person name="Davila G."/>
            <person name="Gonzalez V."/>
        </authorList>
    </citation>
    <scope>NUCLEOTIDE SEQUENCE [LARGE SCALE GENOMIC DNA]</scope>
    <source>
        <strain evidence="1 2">8C-3</strain>
    </source>
</reference>
<name>A0A1L5P557_RHIET</name>
<protein>
    <submittedName>
        <fullName evidence="1">Uncharacterized protein</fullName>
    </submittedName>
</protein>
<evidence type="ECO:0000313" key="2">
    <source>
        <dbReference type="Proteomes" id="UP000185109"/>
    </source>
</evidence>
<proteinExistence type="predicted"/>
<accession>A0A1L5P557</accession>
<dbReference type="EMBL" id="CP017241">
    <property type="protein sequence ID" value="APO75285.1"/>
    <property type="molecule type" value="Genomic_DNA"/>
</dbReference>
<evidence type="ECO:0000313" key="1">
    <source>
        <dbReference type="EMBL" id="APO75285.1"/>
    </source>
</evidence>
<sequence length="68" mass="7949">MWQSVVRAPFEQDIELAVIDEEGVHALVFPCQRIPHAWVNAMTGEILDVHPTHWRAWLVQQFYNVSVH</sequence>
<dbReference type="AlphaFoldDB" id="A0A1L5P557"/>
<organism evidence="1 2">
    <name type="scientific">Rhizobium etli 8C-3</name>
    <dbReference type="NCBI Taxonomy" id="538025"/>
    <lineage>
        <taxon>Bacteria</taxon>
        <taxon>Pseudomonadati</taxon>
        <taxon>Pseudomonadota</taxon>
        <taxon>Alphaproteobacteria</taxon>
        <taxon>Hyphomicrobiales</taxon>
        <taxon>Rhizobiaceae</taxon>
        <taxon>Rhizobium/Agrobacterium group</taxon>
        <taxon>Rhizobium</taxon>
    </lineage>
</organism>
<dbReference type="Proteomes" id="UP000185109">
    <property type="component" value="Chromosome"/>
</dbReference>